<accession>A0ACC2HVJ8</accession>
<evidence type="ECO:0000313" key="2">
    <source>
        <dbReference type="Proteomes" id="UP001153334"/>
    </source>
</evidence>
<protein>
    <submittedName>
        <fullName evidence="1">Uncharacterized protein</fullName>
    </submittedName>
</protein>
<keyword evidence="2" id="KW-1185">Reference proteome</keyword>
<evidence type="ECO:0000313" key="1">
    <source>
        <dbReference type="EMBL" id="KAJ8107122.1"/>
    </source>
</evidence>
<comment type="caution">
    <text evidence="1">The sequence shown here is derived from an EMBL/GenBank/DDBJ whole genome shotgun (WGS) entry which is preliminary data.</text>
</comment>
<gene>
    <name evidence="1" type="ORF">ONZ43_g6834</name>
</gene>
<dbReference type="Proteomes" id="UP001153334">
    <property type="component" value="Unassembled WGS sequence"/>
</dbReference>
<organism evidence="1 2">
    <name type="scientific">Nemania bipapillata</name>
    <dbReference type="NCBI Taxonomy" id="110536"/>
    <lineage>
        <taxon>Eukaryota</taxon>
        <taxon>Fungi</taxon>
        <taxon>Dikarya</taxon>
        <taxon>Ascomycota</taxon>
        <taxon>Pezizomycotina</taxon>
        <taxon>Sordariomycetes</taxon>
        <taxon>Xylariomycetidae</taxon>
        <taxon>Xylariales</taxon>
        <taxon>Xylariaceae</taxon>
        <taxon>Nemania</taxon>
    </lineage>
</organism>
<name>A0ACC2HVJ8_9PEZI</name>
<dbReference type="EMBL" id="JAPESX010002617">
    <property type="protein sequence ID" value="KAJ8107122.1"/>
    <property type="molecule type" value="Genomic_DNA"/>
</dbReference>
<proteinExistence type="predicted"/>
<sequence length="106" mass="11714">MGFTLKVTSRSRKGLKGLPPTIELPDNATVEFTKKEIARATKTSDFNRIGIFDPVSKKTLKDRNAIVREQEPVMKHGEIIVKDLGTIHTSIIIIDPKSGDMAHGTD</sequence>
<reference evidence="1" key="1">
    <citation type="submission" date="2022-11" db="EMBL/GenBank/DDBJ databases">
        <title>Genome Sequence of Nemania bipapillata.</title>
        <authorList>
            <person name="Buettner E."/>
        </authorList>
    </citation>
    <scope>NUCLEOTIDE SEQUENCE</scope>
    <source>
        <strain evidence="1">CP14</strain>
    </source>
</reference>